<dbReference type="CDD" id="cd19120">
    <property type="entry name" value="AKR_AKR3C2-3"/>
    <property type="match status" value="1"/>
</dbReference>
<keyword evidence="7" id="KW-1185">Reference proteome</keyword>
<protein>
    <recommendedName>
        <fullName evidence="5">NADP-dependent oxidoreductase domain-containing protein</fullName>
    </recommendedName>
</protein>
<evidence type="ECO:0000256" key="3">
    <source>
        <dbReference type="PIRSR" id="PIRSR000097-2"/>
    </source>
</evidence>
<accession>A0AAE0EZT2</accession>
<keyword evidence="1" id="KW-0560">Oxidoreductase</keyword>
<dbReference type="EMBL" id="LGRX02030081">
    <property type="protein sequence ID" value="KAK3246187.1"/>
    <property type="molecule type" value="Genomic_DNA"/>
</dbReference>
<dbReference type="SUPFAM" id="SSF51430">
    <property type="entry name" value="NAD(P)-linked oxidoreductase"/>
    <property type="match status" value="1"/>
</dbReference>
<feature type="binding site" evidence="3">
    <location>
        <position position="121"/>
    </location>
    <ligand>
        <name>substrate</name>
    </ligand>
</feature>
<dbReference type="GO" id="GO:0016616">
    <property type="term" value="F:oxidoreductase activity, acting on the CH-OH group of donors, NAD or NADP as acceptor"/>
    <property type="evidence" value="ECO:0007669"/>
    <property type="project" value="UniProtKB-ARBA"/>
</dbReference>
<gene>
    <name evidence="6" type="ORF">CYMTET_44266</name>
</gene>
<reference evidence="6 7" key="1">
    <citation type="journal article" date="2015" name="Genome Biol. Evol.">
        <title>Comparative Genomics of a Bacterivorous Green Alga Reveals Evolutionary Causalities and Consequences of Phago-Mixotrophic Mode of Nutrition.</title>
        <authorList>
            <person name="Burns J.A."/>
            <person name="Paasch A."/>
            <person name="Narechania A."/>
            <person name="Kim E."/>
        </authorList>
    </citation>
    <scope>NUCLEOTIDE SEQUENCE [LARGE SCALE GENOMIC DNA]</scope>
    <source>
        <strain evidence="6 7">PLY_AMNH</strain>
    </source>
</reference>
<dbReference type="PIRSF" id="PIRSF000097">
    <property type="entry name" value="AKR"/>
    <property type="match status" value="1"/>
</dbReference>
<evidence type="ECO:0000256" key="2">
    <source>
        <dbReference type="PIRSR" id="PIRSR000097-1"/>
    </source>
</evidence>
<evidence type="ECO:0000313" key="6">
    <source>
        <dbReference type="EMBL" id="KAK3246187.1"/>
    </source>
</evidence>
<feature type="active site" description="Proton donor" evidence="2">
    <location>
        <position position="59"/>
    </location>
</feature>
<evidence type="ECO:0000256" key="1">
    <source>
        <dbReference type="ARBA" id="ARBA00023002"/>
    </source>
</evidence>
<organism evidence="6 7">
    <name type="scientific">Cymbomonas tetramitiformis</name>
    <dbReference type="NCBI Taxonomy" id="36881"/>
    <lineage>
        <taxon>Eukaryota</taxon>
        <taxon>Viridiplantae</taxon>
        <taxon>Chlorophyta</taxon>
        <taxon>Pyramimonadophyceae</taxon>
        <taxon>Pyramimonadales</taxon>
        <taxon>Pyramimonadaceae</taxon>
        <taxon>Cymbomonas</taxon>
    </lineage>
</organism>
<dbReference type="InterPro" id="IPR023210">
    <property type="entry name" value="NADP_OxRdtase_dom"/>
</dbReference>
<dbReference type="PRINTS" id="PR00069">
    <property type="entry name" value="ALDKETRDTASE"/>
</dbReference>
<dbReference type="Proteomes" id="UP001190700">
    <property type="component" value="Unassembled WGS sequence"/>
</dbReference>
<evidence type="ECO:0000313" key="7">
    <source>
        <dbReference type="Proteomes" id="UP001190700"/>
    </source>
</evidence>
<evidence type="ECO:0000259" key="5">
    <source>
        <dbReference type="Pfam" id="PF00248"/>
    </source>
</evidence>
<feature type="domain" description="NADP-dependent oxidoreductase" evidence="5">
    <location>
        <begin position="21"/>
        <end position="283"/>
    </location>
</feature>
<name>A0AAE0EZT2_9CHLO</name>
<dbReference type="FunFam" id="3.20.20.100:FF:000002">
    <property type="entry name" value="2,5-diketo-D-gluconic acid reductase A"/>
    <property type="match status" value="1"/>
</dbReference>
<dbReference type="Pfam" id="PF00248">
    <property type="entry name" value="Aldo_ket_red"/>
    <property type="match status" value="1"/>
</dbReference>
<sequence>MPATPRLALAGKQVIPALGYGVGTAWFGSAASEREEALIASVRAALDAGFRHIDEAEMYQNESATGTAIRQWLDEHSDVVRDDLFVTSKAMSVDAEGGIDAICRRSLKAMGLSYFDLYLIHAPFQRDGTPFKTPLPALWAQMESLVDTGLARHVGVSNWRAQDLDQVYQPARIKPCCNQVEGHPYLQQQALMDYCAARGILVTNYGPLTPLTKAPLRGGPVDAPVEAAARAHHMTPGQVLLRWALQTGRGVITTSSKPERLTEILRVPEFDLTTEEIASISSAGDKAPFRSFWTNTAGAFCEDPRLEQ</sequence>
<comment type="caution">
    <text evidence="6">The sequence shown here is derived from an EMBL/GenBank/DDBJ whole genome shotgun (WGS) entry which is preliminary data.</text>
</comment>
<dbReference type="Gene3D" id="3.20.20.100">
    <property type="entry name" value="NADP-dependent oxidoreductase domain"/>
    <property type="match status" value="1"/>
</dbReference>
<dbReference type="PANTHER" id="PTHR11732">
    <property type="entry name" value="ALDO/KETO REDUCTASE"/>
    <property type="match status" value="1"/>
</dbReference>
<dbReference type="AlphaFoldDB" id="A0AAE0EZT2"/>
<evidence type="ECO:0000256" key="4">
    <source>
        <dbReference type="PIRSR" id="PIRSR000097-3"/>
    </source>
</evidence>
<dbReference type="InterPro" id="IPR036812">
    <property type="entry name" value="NAD(P)_OxRdtase_dom_sf"/>
</dbReference>
<dbReference type="InterPro" id="IPR020471">
    <property type="entry name" value="AKR"/>
</dbReference>
<proteinExistence type="predicted"/>
<dbReference type="GO" id="GO:0016652">
    <property type="term" value="F:oxidoreductase activity, acting on NAD(P)H as acceptor"/>
    <property type="evidence" value="ECO:0007669"/>
    <property type="project" value="InterPro"/>
</dbReference>
<dbReference type="InterPro" id="IPR044494">
    <property type="entry name" value="AKR3C2/3"/>
</dbReference>
<feature type="site" description="Lowers pKa of active site Tyr" evidence="4">
    <location>
        <position position="89"/>
    </location>
</feature>